<organism evidence="2">
    <name type="scientific">uncultured Thermomicrobiales bacterium</name>
    <dbReference type="NCBI Taxonomy" id="1645740"/>
    <lineage>
        <taxon>Bacteria</taxon>
        <taxon>Pseudomonadati</taxon>
        <taxon>Thermomicrobiota</taxon>
        <taxon>Thermomicrobia</taxon>
        <taxon>Thermomicrobiales</taxon>
        <taxon>environmental samples</taxon>
    </lineage>
</organism>
<proteinExistence type="predicted"/>
<dbReference type="AlphaFoldDB" id="A0A6J4VRQ1"/>
<protein>
    <recommendedName>
        <fullName evidence="1">PucR C-terminal helix-turn-helix domain-containing protein</fullName>
    </recommendedName>
</protein>
<evidence type="ECO:0000259" key="1">
    <source>
        <dbReference type="Pfam" id="PF13556"/>
    </source>
</evidence>
<dbReference type="EMBL" id="CADCWN010000309">
    <property type="protein sequence ID" value="CAA9586151.1"/>
    <property type="molecule type" value="Genomic_DNA"/>
</dbReference>
<reference evidence="2" key="1">
    <citation type="submission" date="2020-02" db="EMBL/GenBank/DDBJ databases">
        <authorList>
            <person name="Meier V. D."/>
        </authorList>
    </citation>
    <scope>NUCLEOTIDE SEQUENCE</scope>
    <source>
        <strain evidence="2">AVDCRST_MAG18</strain>
    </source>
</reference>
<dbReference type="PANTHER" id="PTHR33744">
    <property type="entry name" value="CARBOHYDRATE DIACID REGULATOR"/>
    <property type="match status" value="1"/>
</dbReference>
<sequence>MNITLRDLLRWSESPLYATSLVATTLADREAALLHPDRSLSWPVTMRATPPMLPHVESGAIVLLAGPTLAEVRPFLPGAMHELRRRGASALVIDPSEMLGIGTDDLDLLRARGGVAPDLEMTLTRLINERRSRLYRRGTEIDRALTEATLRGRGVADLLRIGATQSGRPLLLLDDRGRVQEGCVPPGESAPPRPPAPPQGVDLALVPVPDPLQGNEWLLVPLDGDARGWLALSGPRGGLDEVDRLLASRVAASCALALAQTRRARSRLAPARRAALVSELLRPGLAPDERVSRVETLGLDPVAGFAVLALVPRRDTGDASRALLAARRTIVARIAPHTEYDEFTDEGSGLTGVLLHTARPETLPRAAQALRAGFGTNGAGGAAVSEVVVALSAPVDDAGRLPELARQARYGLFVLRAGGVPGPFVDWSSVDDLGPYGLLYPLWGTPEAERFVAGILGDLPEHDARYGGELLATLLSYLRQGGAAGAAATELAIHRNTLTYRLRRIEEICKRSPLDPHHQLAMHLAALLHTLPAPEA</sequence>
<dbReference type="Gene3D" id="1.10.10.2840">
    <property type="entry name" value="PucR C-terminal helix-turn-helix domain"/>
    <property type="match status" value="1"/>
</dbReference>
<dbReference type="InterPro" id="IPR051448">
    <property type="entry name" value="CdaR-like_regulators"/>
</dbReference>
<dbReference type="Pfam" id="PF13556">
    <property type="entry name" value="HTH_30"/>
    <property type="match status" value="1"/>
</dbReference>
<dbReference type="InterPro" id="IPR025736">
    <property type="entry name" value="PucR_C-HTH_dom"/>
</dbReference>
<name>A0A6J4VRQ1_9BACT</name>
<feature type="domain" description="PucR C-terminal helix-turn-helix" evidence="1">
    <location>
        <begin position="470"/>
        <end position="526"/>
    </location>
</feature>
<evidence type="ECO:0000313" key="2">
    <source>
        <dbReference type="EMBL" id="CAA9586151.1"/>
    </source>
</evidence>
<gene>
    <name evidence="2" type="ORF">AVDCRST_MAG18-3872</name>
</gene>
<dbReference type="PANTHER" id="PTHR33744:SF7">
    <property type="entry name" value="PUCR FAMILY TRANSCRIPTIONAL REGULATOR"/>
    <property type="match status" value="1"/>
</dbReference>
<dbReference type="InterPro" id="IPR042070">
    <property type="entry name" value="PucR_C-HTH_sf"/>
</dbReference>
<accession>A0A6J4VRQ1</accession>